<protein>
    <submittedName>
        <fullName evidence="1">Uncharacterized protein</fullName>
    </submittedName>
</protein>
<gene>
    <name evidence="1" type="ORF">GCM10007414_05830</name>
</gene>
<comment type="caution">
    <text evidence="1">The sequence shown here is derived from an EMBL/GenBank/DDBJ whole genome shotgun (WGS) entry which is preliminary data.</text>
</comment>
<dbReference type="RefSeq" id="WP_055732899.1">
    <property type="nucleotide sequence ID" value="NZ_BMDY01000003.1"/>
</dbReference>
<name>A0ABQ1HYY9_9ALTE</name>
<organism evidence="1 2">
    <name type="scientific">Agarivorans gilvus</name>
    <dbReference type="NCBI Taxonomy" id="680279"/>
    <lineage>
        <taxon>Bacteria</taxon>
        <taxon>Pseudomonadati</taxon>
        <taxon>Pseudomonadota</taxon>
        <taxon>Gammaproteobacteria</taxon>
        <taxon>Alteromonadales</taxon>
        <taxon>Alteromonadaceae</taxon>
        <taxon>Agarivorans</taxon>
    </lineage>
</organism>
<proteinExistence type="predicted"/>
<dbReference type="EMBL" id="BMDY01000003">
    <property type="protein sequence ID" value="GGA95830.1"/>
    <property type="molecule type" value="Genomic_DNA"/>
</dbReference>
<accession>A0ABQ1HYY9</accession>
<dbReference type="Proteomes" id="UP000651977">
    <property type="component" value="Unassembled WGS sequence"/>
</dbReference>
<keyword evidence="2" id="KW-1185">Reference proteome</keyword>
<evidence type="ECO:0000313" key="2">
    <source>
        <dbReference type="Proteomes" id="UP000651977"/>
    </source>
</evidence>
<sequence length="65" mass="7460">MELFQQAQALFADTDNISVDTARQLQRLQDQAEGEEQDLIASLWEAFIAAADEQTYLQAWEEELI</sequence>
<reference evidence="2" key="1">
    <citation type="journal article" date="2019" name="Int. J. Syst. Evol. Microbiol.">
        <title>The Global Catalogue of Microorganisms (GCM) 10K type strain sequencing project: providing services to taxonomists for standard genome sequencing and annotation.</title>
        <authorList>
            <consortium name="The Broad Institute Genomics Platform"/>
            <consortium name="The Broad Institute Genome Sequencing Center for Infectious Disease"/>
            <person name="Wu L."/>
            <person name="Ma J."/>
        </authorList>
    </citation>
    <scope>NUCLEOTIDE SEQUENCE [LARGE SCALE GENOMIC DNA]</scope>
    <source>
        <strain evidence="2">CGMCC 1.10131</strain>
    </source>
</reference>
<evidence type="ECO:0000313" key="1">
    <source>
        <dbReference type="EMBL" id="GGA95830.1"/>
    </source>
</evidence>